<gene>
    <name evidence="1" type="ORF">CLUMA_CG011334</name>
</gene>
<accession>A0A1J1IDW7</accession>
<dbReference type="Proteomes" id="UP000183832">
    <property type="component" value="Unassembled WGS sequence"/>
</dbReference>
<dbReference type="EMBL" id="CVRI01000047">
    <property type="protein sequence ID" value="CRK97962.1"/>
    <property type="molecule type" value="Genomic_DNA"/>
</dbReference>
<evidence type="ECO:0000313" key="1">
    <source>
        <dbReference type="EMBL" id="CRK97962.1"/>
    </source>
</evidence>
<organism evidence="1 2">
    <name type="scientific">Clunio marinus</name>
    <dbReference type="NCBI Taxonomy" id="568069"/>
    <lineage>
        <taxon>Eukaryota</taxon>
        <taxon>Metazoa</taxon>
        <taxon>Ecdysozoa</taxon>
        <taxon>Arthropoda</taxon>
        <taxon>Hexapoda</taxon>
        <taxon>Insecta</taxon>
        <taxon>Pterygota</taxon>
        <taxon>Neoptera</taxon>
        <taxon>Endopterygota</taxon>
        <taxon>Diptera</taxon>
        <taxon>Nematocera</taxon>
        <taxon>Chironomoidea</taxon>
        <taxon>Chironomidae</taxon>
        <taxon>Clunio</taxon>
    </lineage>
</organism>
<proteinExistence type="predicted"/>
<evidence type="ECO:0000313" key="2">
    <source>
        <dbReference type="Proteomes" id="UP000183832"/>
    </source>
</evidence>
<keyword evidence="2" id="KW-1185">Reference proteome</keyword>
<dbReference type="AlphaFoldDB" id="A0A1J1IDW7"/>
<sequence length="66" mass="7505">MLSLCEISAFLTKLRDLHNENQRFGWSCLDKQLPDGNQTVAGLHLSDIFTPTTDIEQPEEDEDKIS</sequence>
<reference evidence="1 2" key="1">
    <citation type="submission" date="2015-04" db="EMBL/GenBank/DDBJ databases">
        <authorList>
            <person name="Syromyatnikov M.Y."/>
            <person name="Popov V.N."/>
        </authorList>
    </citation>
    <scope>NUCLEOTIDE SEQUENCE [LARGE SCALE GENOMIC DNA]</scope>
</reference>
<name>A0A1J1IDW7_9DIPT</name>
<protein>
    <submittedName>
        <fullName evidence="1">CLUMA_CG011334, isoform A</fullName>
    </submittedName>
</protein>